<feature type="transmembrane region" description="Helical" evidence="7">
    <location>
        <begin position="124"/>
        <end position="144"/>
    </location>
</feature>
<feature type="transmembrane region" description="Helical" evidence="7">
    <location>
        <begin position="81"/>
        <end position="103"/>
    </location>
</feature>
<evidence type="ECO:0000259" key="8">
    <source>
        <dbReference type="Pfam" id="PF01061"/>
    </source>
</evidence>
<keyword evidence="2 7" id="KW-0812">Transmembrane</keyword>
<feature type="transmembrane region" description="Helical" evidence="7">
    <location>
        <begin position="43"/>
        <end position="61"/>
    </location>
</feature>
<feature type="domain" description="ABC-2 type transporter transmembrane" evidence="8">
    <location>
        <begin position="39"/>
        <end position="236"/>
    </location>
</feature>
<accession>A0ABY0VBA3</accession>
<feature type="compositionally biased region" description="Polar residues" evidence="6">
    <location>
        <begin position="1"/>
        <end position="14"/>
    </location>
</feature>
<protein>
    <submittedName>
        <fullName evidence="9">ABC-2 type transport system permease protein</fullName>
    </submittedName>
</protein>
<evidence type="ECO:0000256" key="6">
    <source>
        <dbReference type="SAM" id="MobiDB-lite"/>
    </source>
</evidence>
<name>A0ABY0VBA3_9ACTO</name>
<feature type="transmembrane region" description="Helical" evidence="7">
    <location>
        <begin position="187"/>
        <end position="207"/>
    </location>
</feature>
<comment type="subcellular location">
    <subcellularLocation>
        <location evidence="1">Membrane</location>
        <topology evidence="1">Multi-pass membrane protein</topology>
    </subcellularLocation>
</comment>
<sequence length="275" mass="29614">MNTHAATTHTLTKQDLTDRPVPPPLKGLGAQFMMALRDNTLRNPWFIGGSIGIPILMYFLFAVGKEYSDTSVGHANIQAAILAGLTCYGALISAASATCNTALQRRTGWWRTLALTPMSLSTYLWAQICAAILVGALAALVTYGVGALTGAEMSGITWVVTFALIVVCSFPLAAFGFAVGQLVGENAANFIVSMTVLVSAFLSGMFMPLEQMGSLVQKVAKYTPMYGIINLVRAPQLGWDTAFEWSWVINIAVWSLAMLAAAVWTFTRSSRTERN</sequence>
<dbReference type="InterPro" id="IPR000412">
    <property type="entry name" value="ABC_2_transport"/>
</dbReference>
<evidence type="ECO:0000256" key="4">
    <source>
        <dbReference type="ARBA" id="ARBA00023136"/>
    </source>
</evidence>
<gene>
    <name evidence="9" type="ORF">SAMN04489714_1884</name>
</gene>
<keyword evidence="4 7" id="KW-0472">Membrane</keyword>
<keyword evidence="10" id="KW-1185">Reference proteome</keyword>
<evidence type="ECO:0000256" key="7">
    <source>
        <dbReference type="SAM" id="Phobius"/>
    </source>
</evidence>
<dbReference type="Proteomes" id="UP000198976">
    <property type="component" value="Chromosome I"/>
</dbReference>
<reference evidence="9 10" key="1">
    <citation type="submission" date="2016-10" db="EMBL/GenBank/DDBJ databases">
        <authorList>
            <person name="Varghese N."/>
            <person name="Submissions S."/>
        </authorList>
    </citation>
    <scope>NUCLEOTIDE SEQUENCE [LARGE SCALE GENOMIC DNA]</scope>
    <source>
        <strain evidence="9 10">DSM 9169</strain>
    </source>
</reference>
<dbReference type="EMBL" id="LT629792">
    <property type="protein sequence ID" value="SDU05478.1"/>
    <property type="molecule type" value="Genomic_DNA"/>
</dbReference>
<evidence type="ECO:0000256" key="5">
    <source>
        <dbReference type="ARBA" id="ARBA00023251"/>
    </source>
</evidence>
<dbReference type="InterPro" id="IPR013525">
    <property type="entry name" value="ABC2_TM"/>
</dbReference>
<evidence type="ECO:0000313" key="10">
    <source>
        <dbReference type="Proteomes" id="UP000198976"/>
    </source>
</evidence>
<organism evidence="9 10">
    <name type="scientific">Schaalia radingae</name>
    <dbReference type="NCBI Taxonomy" id="131110"/>
    <lineage>
        <taxon>Bacteria</taxon>
        <taxon>Bacillati</taxon>
        <taxon>Actinomycetota</taxon>
        <taxon>Actinomycetes</taxon>
        <taxon>Actinomycetales</taxon>
        <taxon>Actinomycetaceae</taxon>
        <taxon>Schaalia</taxon>
    </lineage>
</organism>
<feature type="transmembrane region" description="Helical" evidence="7">
    <location>
        <begin position="245"/>
        <end position="266"/>
    </location>
</feature>
<evidence type="ECO:0000256" key="3">
    <source>
        <dbReference type="ARBA" id="ARBA00022989"/>
    </source>
</evidence>
<dbReference type="PANTHER" id="PTHR43229">
    <property type="entry name" value="NODULATION PROTEIN J"/>
    <property type="match status" value="1"/>
</dbReference>
<dbReference type="RefSeq" id="WP_092648878.1">
    <property type="nucleotide sequence ID" value="NZ_LT629792.1"/>
</dbReference>
<dbReference type="InterPro" id="IPR051784">
    <property type="entry name" value="Nod_factor_ABC_transporter"/>
</dbReference>
<feature type="region of interest" description="Disordered" evidence="6">
    <location>
        <begin position="1"/>
        <end position="23"/>
    </location>
</feature>
<feature type="transmembrane region" description="Helical" evidence="7">
    <location>
        <begin position="156"/>
        <end position="180"/>
    </location>
</feature>
<evidence type="ECO:0000313" key="9">
    <source>
        <dbReference type="EMBL" id="SDU05478.1"/>
    </source>
</evidence>
<dbReference type="Pfam" id="PF01061">
    <property type="entry name" value="ABC2_membrane"/>
    <property type="match status" value="1"/>
</dbReference>
<keyword evidence="3 7" id="KW-1133">Transmembrane helix</keyword>
<proteinExistence type="predicted"/>
<evidence type="ECO:0000256" key="2">
    <source>
        <dbReference type="ARBA" id="ARBA00022692"/>
    </source>
</evidence>
<keyword evidence="5" id="KW-0046">Antibiotic resistance</keyword>
<evidence type="ECO:0000256" key="1">
    <source>
        <dbReference type="ARBA" id="ARBA00004141"/>
    </source>
</evidence>
<dbReference type="PANTHER" id="PTHR43229:SF2">
    <property type="entry name" value="NODULATION PROTEIN J"/>
    <property type="match status" value="1"/>
</dbReference>
<dbReference type="PIRSF" id="PIRSF006648">
    <property type="entry name" value="DrrB"/>
    <property type="match status" value="1"/>
</dbReference>